<dbReference type="PROSITE" id="PS50096">
    <property type="entry name" value="IQ"/>
    <property type="match status" value="1"/>
</dbReference>
<dbReference type="Pfam" id="PF02493">
    <property type="entry name" value="MORN"/>
    <property type="match status" value="9"/>
</dbReference>
<dbReference type="InParanoid" id="A0A078A9Q2"/>
<keyword evidence="4" id="KW-1185">Reference proteome</keyword>
<feature type="compositionally biased region" description="Polar residues" evidence="2">
    <location>
        <begin position="16"/>
        <end position="28"/>
    </location>
</feature>
<evidence type="ECO:0008006" key="5">
    <source>
        <dbReference type="Google" id="ProtNLM"/>
    </source>
</evidence>
<dbReference type="PANTHER" id="PTHR43215">
    <property type="entry name" value="RADIAL SPOKE HEAD 1 HOMOLOG"/>
    <property type="match status" value="1"/>
</dbReference>
<keyword evidence="1" id="KW-0677">Repeat</keyword>
<dbReference type="SMART" id="SM00698">
    <property type="entry name" value="MORN"/>
    <property type="match status" value="9"/>
</dbReference>
<gene>
    <name evidence="3" type="primary">Contig14670.g15627</name>
    <name evidence="3" type="ORF">STYLEM_7288</name>
</gene>
<name>A0A078A9Q2_STYLE</name>
<evidence type="ECO:0000256" key="2">
    <source>
        <dbReference type="SAM" id="MobiDB-lite"/>
    </source>
</evidence>
<feature type="region of interest" description="Disordered" evidence="2">
    <location>
        <begin position="1"/>
        <end position="28"/>
    </location>
</feature>
<dbReference type="Gene3D" id="2.20.110.10">
    <property type="entry name" value="Histone H3 K4-specific methyltransferase SET7/9 N-terminal domain"/>
    <property type="match status" value="5"/>
</dbReference>
<sequence length="446" mass="52235">MKDEPKTIVQRKAPLKNQSSFREPQFRENNNSSDIRLRQVDSRKQSILKHNQQTIDKSFVNQIKVNHLDQVIRIQAVIRGVRTRFMTQILKKTLKVKKKYFIDEELWETINKNKIFKLSYAKVTKEYVYKCSGAIYNGEWKQGFRYGKGLMQWPDGAKYEGEWELGRAYGRGIFTHTKGEIYDGQWINDKAHGYGVYVHSNGAKYEGMWRQDLQHGQGKESWPDGSLFTGEYADGKKNGRGKYLWVDGASYDGNWEENEISGYGFYKWADGRKYIGHWKGNIMDEFGIYTWQDGRMYEGFYLEDKKHGYGIYTWSDSKRYAGWWSNGKQHGIGIFISKDGKKKLGLWEDGKKVKWFSQDEISLIESDQGDSFLRSVLTGGEESWQRIKEFPKVFSPEEDFYKMREYLAKKIQELQIEDADMIDNVQISYNQSIMSIQAGDDQGNLM</sequence>
<evidence type="ECO:0000313" key="4">
    <source>
        <dbReference type="Proteomes" id="UP000039865"/>
    </source>
</evidence>
<accession>A0A078A9Q2</accession>
<proteinExistence type="predicted"/>
<dbReference type="PANTHER" id="PTHR43215:SF14">
    <property type="entry name" value="RADIAL SPOKE HEAD 1 HOMOLOG"/>
    <property type="match status" value="1"/>
</dbReference>
<reference evidence="3 4" key="1">
    <citation type="submission" date="2014-06" db="EMBL/GenBank/DDBJ databases">
        <authorList>
            <person name="Swart Estienne"/>
        </authorList>
    </citation>
    <scope>NUCLEOTIDE SEQUENCE [LARGE SCALE GENOMIC DNA]</scope>
    <source>
        <strain evidence="3 4">130c</strain>
    </source>
</reference>
<dbReference type="OrthoDB" id="70770at2759"/>
<dbReference type="AlphaFoldDB" id="A0A078A9Q2"/>
<evidence type="ECO:0000256" key="1">
    <source>
        <dbReference type="ARBA" id="ARBA00022737"/>
    </source>
</evidence>
<dbReference type="SUPFAM" id="SSF82185">
    <property type="entry name" value="Histone H3 K4-specific methyltransferase SET7/9 N-terminal domain"/>
    <property type="match status" value="2"/>
</dbReference>
<dbReference type="InterPro" id="IPR003409">
    <property type="entry name" value="MORN"/>
</dbReference>
<dbReference type="Proteomes" id="UP000039865">
    <property type="component" value="Unassembled WGS sequence"/>
</dbReference>
<dbReference type="EMBL" id="CCKQ01006975">
    <property type="protein sequence ID" value="CDW78312.1"/>
    <property type="molecule type" value="Genomic_DNA"/>
</dbReference>
<dbReference type="GO" id="GO:0005829">
    <property type="term" value="C:cytosol"/>
    <property type="evidence" value="ECO:0007669"/>
    <property type="project" value="TreeGrafter"/>
</dbReference>
<organism evidence="3 4">
    <name type="scientific">Stylonychia lemnae</name>
    <name type="common">Ciliate</name>
    <dbReference type="NCBI Taxonomy" id="5949"/>
    <lineage>
        <taxon>Eukaryota</taxon>
        <taxon>Sar</taxon>
        <taxon>Alveolata</taxon>
        <taxon>Ciliophora</taxon>
        <taxon>Intramacronucleata</taxon>
        <taxon>Spirotrichea</taxon>
        <taxon>Stichotrichia</taxon>
        <taxon>Sporadotrichida</taxon>
        <taxon>Oxytrichidae</taxon>
        <taxon>Stylonychinae</taxon>
        <taxon>Stylonychia</taxon>
    </lineage>
</organism>
<evidence type="ECO:0000313" key="3">
    <source>
        <dbReference type="EMBL" id="CDW78312.1"/>
    </source>
</evidence>
<protein>
    <recommendedName>
        <fullName evidence="5">Morn repeat protein</fullName>
    </recommendedName>
</protein>